<dbReference type="InterPro" id="IPR013383">
    <property type="entry name" value="CRISPR-assoc_prot_DxTHG_CS"/>
</dbReference>
<dbReference type="CDD" id="cd09732">
    <property type="entry name" value="Csx1_III-U"/>
    <property type="match status" value="1"/>
</dbReference>
<dbReference type="AlphaFoldDB" id="A0A7C3VV24"/>
<name>A0A7C3VV24_9CYAN</name>
<comment type="caution">
    <text evidence="1">The sequence shown here is derived from an EMBL/GenBank/DDBJ whole genome shotgun (WGS) entry which is preliminary data.</text>
</comment>
<dbReference type="InterPro" id="IPR011742">
    <property type="entry name" value="CRISPR-assoc_prot_TM1812"/>
</dbReference>
<sequence>MQLITFLGTGKYQPTGYKWGDEIVETPYVAEAICQVFQPDSVAVFVTQEAKAMHWEQLSSRLNSRFSAQEIPIPSGQSETEIWQIFDAVVDAVEPGSQVMFDITHAFRSIPMLVLLAAAFLQKARHVEIKGVYYGAFDFNNPQAPIVDLTPAIKLLDWLTATDKFIDTGSSAELGKLLSTIQQDFYTQKKQAELKPTKLKSFGITIENISRTLDYVRPMGLLDEAAKLENIPAEQLKTEVGAFAKPFELLLGQIQQDYGQFALANSRKADPKTVLKQQFLLLRWYVDKGFGDRATVLAREWIVSVLCLAQNANYLNRDKRKLIENQLNLIVEWQKQKGDDADIVDYTPPTITTAVTDVEQLAKFWSKLRDLRNDLAHAEMREESLSAVKLETYVNNELIQGITALFPEIIG</sequence>
<reference evidence="1" key="1">
    <citation type="journal article" date="2020" name="mSystems">
        <title>Genome- and Community-Level Interaction Insights into Carbon Utilization and Element Cycling Functions of Hydrothermarchaeota in Hydrothermal Sediment.</title>
        <authorList>
            <person name="Zhou Z."/>
            <person name="Liu Y."/>
            <person name="Xu W."/>
            <person name="Pan J."/>
            <person name="Luo Z.H."/>
            <person name="Li M."/>
        </authorList>
    </citation>
    <scope>NUCLEOTIDE SEQUENCE [LARGE SCALE GENOMIC DNA]</scope>
    <source>
        <strain evidence="1">SpSt-374</strain>
    </source>
</reference>
<protein>
    <submittedName>
        <fullName evidence="1">TIGR02221 family CRISPR-associated protein</fullName>
    </submittedName>
</protein>
<dbReference type="EMBL" id="DSPX01000233">
    <property type="protein sequence ID" value="HGG03396.1"/>
    <property type="molecule type" value="Genomic_DNA"/>
</dbReference>
<gene>
    <name evidence="1" type="ORF">ENR15_22845</name>
</gene>
<dbReference type="NCBIfam" id="TIGR02549">
    <property type="entry name" value="CRISPR_DxTHG"/>
    <property type="match status" value="1"/>
</dbReference>
<dbReference type="NCBIfam" id="TIGR02221">
    <property type="entry name" value="cas_TM1812"/>
    <property type="match status" value="1"/>
</dbReference>
<accession>A0A7C3VV24</accession>
<proteinExistence type="predicted"/>
<evidence type="ECO:0000313" key="1">
    <source>
        <dbReference type="EMBL" id="HGG03396.1"/>
    </source>
</evidence>
<organism evidence="1">
    <name type="scientific">Planktothricoides sp. SpSt-374</name>
    <dbReference type="NCBI Taxonomy" id="2282167"/>
    <lineage>
        <taxon>Bacteria</taxon>
        <taxon>Bacillati</taxon>
        <taxon>Cyanobacteriota</taxon>
        <taxon>Cyanophyceae</taxon>
        <taxon>Oscillatoriophycideae</taxon>
        <taxon>Oscillatoriales</taxon>
        <taxon>Oscillatoriaceae</taxon>
        <taxon>Planktothricoides</taxon>
    </lineage>
</organism>